<accession>A0ACC0IJN5</accession>
<dbReference type="EMBL" id="CM045760">
    <property type="protein sequence ID" value="KAI8025582.1"/>
    <property type="molecule type" value="Genomic_DNA"/>
</dbReference>
<reference evidence="1 2" key="1">
    <citation type="journal article" date="2022" name="Plant J.">
        <title>Chromosome-level genome of Camellia lanceoleosa provides a valuable resource for understanding genome evolution and self-incompatibility.</title>
        <authorList>
            <person name="Gong W."/>
            <person name="Xiao S."/>
            <person name="Wang L."/>
            <person name="Liao Z."/>
            <person name="Chang Y."/>
            <person name="Mo W."/>
            <person name="Hu G."/>
            <person name="Li W."/>
            <person name="Zhao G."/>
            <person name="Zhu H."/>
            <person name="Hu X."/>
            <person name="Ji K."/>
            <person name="Xiang X."/>
            <person name="Song Q."/>
            <person name="Yuan D."/>
            <person name="Jin S."/>
            <person name="Zhang L."/>
        </authorList>
    </citation>
    <scope>NUCLEOTIDE SEQUENCE [LARGE SCALE GENOMIC DNA]</scope>
    <source>
        <strain evidence="1">SQ_2022a</strain>
    </source>
</reference>
<organism evidence="1 2">
    <name type="scientific">Camellia lanceoleosa</name>
    <dbReference type="NCBI Taxonomy" id="1840588"/>
    <lineage>
        <taxon>Eukaryota</taxon>
        <taxon>Viridiplantae</taxon>
        <taxon>Streptophyta</taxon>
        <taxon>Embryophyta</taxon>
        <taxon>Tracheophyta</taxon>
        <taxon>Spermatophyta</taxon>
        <taxon>Magnoliopsida</taxon>
        <taxon>eudicotyledons</taxon>
        <taxon>Gunneridae</taxon>
        <taxon>Pentapetalae</taxon>
        <taxon>asterids</taxon>
        <taxon>Ericales</taxon>
        <taxon>Theaceae</taxon>
        <taxon>Camellia</taxon>
    </lineage>
</organism>
<dbReference type="Proteomes" id="UP001060215">
    <property type="component" value="Chromosome 3"/>
</dbReference>
<comment type="caution">
    <text evidence="1">The sequence shown here is derived from an EMBL/GenBank/DDBJ whole genome shotgun (WGS) entry which is preliminary data.</text>
</comment>
<evidence type="ECO:0000313" key="1">
    <source>
        <dbReference type="EMBL" id="KAI8025582.1"/>
    </source>
</evidence>
<gene>
    <name evidence="1" type="ORF">LOK49_LG02G00283</name>
</gene>
<evidence type="ECO:0000313" key="2">
    <source>
        <dbReference type="Proteomes" id="UP001060215"/>
    </source>
</evidence>
<sequence length="108" mass="12432">MAVKMSIINQPQTITPVSCTHIERENARIREIEHDLEGGHRRGDSLPKSRLWREPVSLGFHLRGLRHSRHSTSPHYRRLLHHHPLPPVTNLLKGTSSLFLFLPLICKA</sequence>
<protein>
    <submittedName>
        <fullName evidence="1">Uncharacterized protein</fullName>
    </submittedName>
</protein>
<name>A0ACC0IJN5_9ERIC</name>
<keyword evidence="2" id="KW-1185">Reference proteome</keyword>
<proteinExistence type="predicted"/>